<dbReference type="AlphaFoldDB" id="A0A814Y7U4"/>
<evidence type="ECO:0000313" key="3">
    <source>
        <dbReference type="Proteomes" id="UP000663832"/>
    </source>
</evidence>
<proteinExistence type="predicted"/>
<dbReference type="Gene3D" id="3.80.10.10">
    <property type="entry name" value="Ribonuclease Inhibitor"/>
    <property type="match status" value="1"/>
</dbReference>
<dbReference type="OrthoDB" id="120976at2759"/>
<name>A0A814Y7U4_9BILA</name>
<accession>A0A814Y7U4</accession>
<dbReference type="SUPFAM" id="SSF52047">
    <property type="entry name" value="RNI-like"/>
    <property type="match status" value="1"/>
</dbReference>
<evidence type="ECO:0000313" key="1">
    <source>
        <dbReference type="EMBL" id="CAF0856162.1"/>
    </source>
</evidence>
<dbReference type="EMBL" id="CAJNOI010000025">
    <property type="protein sequence ID" value="CAF0856162.1"/>
    <property type="molecule type" value="Genomic_DNA"/>
</dbReference>
<dbReference type="EMBL" id="CAJNOM010000205">
    <property type="protein sequence ID" value="CAF1226088.1"/>
    <property type="molecule type" value="Genomic_DNA"/>
</dbReference>
<dbReference type="InterPro" id="IPR032675">
    <property type="entry name" value="LRR_dom_sf"/>
</dbReference>
<comment type="caution">
    <text evidence="2">The sequence shown here is derived from an EMBL/GenBank/DDBJ whole genome shotgun (WGS) entry which is preliminary data.</text>
</comment>
<dbReference type="Proteomes" id="UP000663832">
    <property type="component" value="Unassembled WGS sequence"/>
</dbReference>
<gene>
    <name evidence="1" type="ORF">BJG266_LOCUS8121</name>
    <name evidence="2" type="ORF">QVE165_LOCUS27173</name>
</gene>
<sequence length="698" mass="80773">MDEQISIATYQSVRYRNAIVQFETVTLNGIECLVLEDVRQRFPTVTSLCIENTQIAFLRDENGQRSEPQRIKAYKDVLIDAFDPEEQYNDYIYTRIDRLDKNVHNIQKTVDLIHINSQETLITTRQAMTQNYELHEYTTPRYFYILPIEDYNRGVLNSVKGYFQHQYKLYFLCDCSDNPTQRHVALHEGYVVKKPKEFIVKYGPHLRTTLGIVRILLGVGISILPLVDNIPGFTNTKSIPRVGPSTTTSVNNQLDMMTAAIQEIETTTPPVDTSQTTTSTSQKTALHGAELRELENYLENVDTKKSLGNLHRMISDDGHVRWVCLEHYDTISFNNKLSENIHQFEAFGGTFNRETKEAVIEDKYLTSDHVTILCNLLKKGFTFAILKLVKCSLKNTTDLDQLFDVTINRSSICRVDIFDLTVQSLIGSPKCICKYMSIHTKDHVVEIQAPGRYQNIDLKIFHQLWSQSKIRRVFRIHGFEVFPNDEKTFCGATQTTSDSKILSISHLHNIEFLNILLTNDFSISQLKLNFCFSSPTIMINFCQTLKKNQTLLELDIMSYTSFDNEQVMIELMKSLRNHKSLKKVSLFISDIKLSDEKERCLIDLLLNDSFISCLCLSNCFVSHELTEALIKASESTKPYSFTSLEMYHYQMDDADKSKLQLQHNEKKLANLLFSKEHYWCKALNKMRYQFQQGKYRLP</sequence>
<keyword evidence="3" id="KW-1185">Reference proteome</keyword>
<organism evidence="2 3">
    <name type="scientific">Adineta steineri</name>
    <dbReference type="NCBI Taxonomy" id="433720"/>
    <lineage>
        <taxon>Eukaryota</taxon>
        <taxon>Metazoa</taxon>
        <taxon>Spiralia</taxon>
        <taxon>Gnathifera</taxon>
        <taxon>Rotifera</taxon>
        <taxon>Eurotatoria</taxon>
        <taxon>Bdelloidea</taxon>
        <taxon>Adinetida</taxon>
        <taxon>Adinetidae</taxon>
        <taxon>Adineta</taxon>
    </lineage>
</organism>
<evidence type="ECO:0000313" key="2">
    <source>
        <dbReference type="EMBL" id="CAF1226088.1"/>
    </source>
</evidence>
<dbReference type="Proteomes" id="UP000663877">
    <property type="component" value="Unassembled WGS sequence"/>
</dbReference>
<reference evidence="2" key="1">
    <citation type="submission" date="2021-02" db="EMBL/GenBank/DDBJ databases">
        <authorList>
            <person name="Nowell W R."/>
        </authorList>
    </citation>
    <scope>NUCLEOTIDE SEQUENCE</scope>
</reference>
<protein>
    <submittedName>
        <fullName evidence="2">Uncharacterized protein</fullName>
    </submittedName>
</protein>